<feature type="transmembrane region" description="Helical" evidence="6">
    <location>
        <begin position="39"/>
        <end position="57"/>
    </location>
</feature>
<dbReference type="InterPro" id="IPR005538">
    <property type="entry name" value="LrgA/CidA"/>
</dbReference>
<comment type="subcellular location">
    <subcellularLocation>
        <location evidence="1">Cell membrane</location>
        <topology evidence="1">Multi-pass membrane protein</topology>
    </subcellularLocation>
</comment>
<evidence type="ECO:0000256" key="5">
    <source>
        <dbReference type="ARBA" id="ARBA00023136"/>
    </source>
</evidence>
<evidence type="ECO:0000256" key="6">
    <source>
        <dbReference type="SAM" id="Phobius"/>
    </source>
</evidence>
<evidence type="ECO:0000256" key="3">
    <source>
        <dbReference type="ARBA" id="ARBA00022692"/>
    </source>
</evidence>
<keyword evidence="5 6" id="KW-0472">Membrane</keyword>
<dbReference type="HOGENOM" id="CLU_113736_2_2_9"/>
<dbReference type="eggNOG" id="COG1380">
    <property type="taxonomic scope" value="Bacteria"/>
</dbReference>
<keyword evidence="4 6" id="KW-1133">Transmembrane helix</keyword>
<accession>C0C3E3</accession>
<proteinExistence type="predicted"/>
<gene>
    <name evidence="7" type="ORF">CLOHYLEM_06604</name>
</gene>
<evidence type="ECO:0000313" key="7">
    <source>
        <dbReference type="EMBL" id="EEG73319.1"/>
    </source>
</evidence>
<dbReference type="STRING" id="553973.CLOHYLEM_06604"/>
<dbReference type="Pfam" id="PF03788">
    <property type="entry name" value="LrgA"/>
    <property type="match status" value="1"/>
</dbReference>
<keyword evidence="8" id="KW-1185">Reference proteome</keyword>
<dbReference type="GO" id="GO:0005886">
    <property type="term" value="C:plasma membrane"/>
    <property type="evidence" value="ECO:0007669"/>
    <property type="project" value="UniProtKB-SubCell"/>
</dbReference>
<keyword evidence="3 6" id="KW-0812">Transmembrane</keyword>
<evidence type="ECO:0000313" key="8">
    <source>
        <dbReference type="Proteomes" id="UP000004893"/>
    </source>
</evidence>
<name>C0C3E3_9FIRM</name>
<dbReference type="PANTHER" id="PTHR33931:SF2">
    <property type="entry name" value="HOLIN-LIKE PROTEIN CIDA"/>
    <property type="match status" value="1"/>
</dbReference>
<reference evidence="7" key="2">
    <citation type="submission" date="2013-06" db="EMBL/GenBank/DDBJ databases">
        <title>Draft genome sequence of Clostridium hylemonae (DSM 15053).</title>
        <authorList>
            <person name="Sudarsanam P."/>
            <person name="Ley R."/>
            <person name="Guruge J."/>
            <person name="Turnbaugh P.J."/>
            <person name="Mahowald M."/>
            <person name="Liep D."/>
            <person name="Gordon J."/>
        </authorList>
    </citation>
    <scope>NUCLEOTIDE SEQUENCE</scope>
    <source>
        <strain evidence="7">DSM 15053</strain>
    </source>
</reference>
<reference evidence="7" key="1">
    <citation type="submission" date="2009-02" db="EMBL/GenBank/DDBJ databases">
        <authorList>
            <person name="Fulton L."/>
            <person name="Clifton S."/>
            <person name="Fulton B."/>
            <person name="Xu J."/>
            <person name="Minx P."/>
            <person name="Pepin K.H."/>
            <person name="Johnson M."/>
            <person name="Bhonagiri V."/>
            <person name="Nash W.E."/>
            <person name="Mardis E.R."/>
            <person name="Wilson R.K."/>
        </authorList>
    </citation>
    <scope>NUCLEOTIDE SEQUENCE [LARGE SCALE GENOMIC DNA]</scope>
    <source>
        <strain evidence="7">DSM 15053</strain>
    </source>
</reference>
<dbReference type="PANTHER" id="PTHR33931">
    <property type="entry name" value="HOLIN-LIKE PROTEIN CIDA-RELATED"/>
    <property type="match status" value="1"/>
</dbReference>
<evidence type="ECO:0000256" key="2">
    <source>
        <dbReference type="ARBA" id="ARBA00022475"/>
    </source>
</evidence>
<keyword evidence="2" id="KW-1003">Cell membrane</keyword>
<protein>
    <submittedName>
        <fullName evidence="7">LrgA family protein</fullName>
    </submittedName>
</protein>
<feature type="transmembrane region" description="Helical" evidence="6">
    <location>
        <begin position="100"/>
        <end position="120"/>
    </location>
</feature>
<comment type="caution">
    <text evidence="7">The sequence shown here is derived from an EMBL/GenBank/DDBJ whole genome shotgun (WGS) entry which is preliminary data.</text>
</comment>
<evidence type="ECO:0000256" key="1">
    <source>
        <dbReference type="ARBA" id="ARBA00004651"/>
    </source>
</evidence>
<sequence length="139" mass="14614">MQSIFTMGVLFMNMKILRQLGIILALCLAAEFVVSLLPIAFPGSVTAILILAALLGLKILKEGHIKETADFMLSNMAIVFVPVSIGMVEDIGLLKGQLAGFLTVVCISLILTFLGTYASVRLVQVCMGRLSGKGGAAGA</sequence>
<organism evidence="7 8">
    <name type="scientific">[Clostridium] hylemonae DSM 15053</name>
    <dbReference type="NCBI Taxonomy" id="553973"/>
    <lineage>
        <taxon>Bacteria</taxon>
        <taxon>Bacillati</taxon>
        <taxon>Bacillota</taxon>
        <taxon>Clostridia</taxon>
        <taxon>Lachnospirales</taxon>
        <taxon>Lachnospiraceae</taxon>
    </lineage>
</organism>
<feature type="transmembrane region" description="Helical" evidence="6">
    <location>
        <begin position="69"/>
        <end position="88"/>
    </location>
</feature>
<dbReference type="Proteomes" id="UP000004893">
    <property type="component" value="Unassembled WGS sequence"/>
</dbReference>
<dbReference type="EMBL" id="ABYI02000028">
    <property type="protein sequence ID" value="EEG73319.1"/>
    <property type="molecule type" value="Genomic_DNA"/>
</dbReference>
<dbReference type="AlphaFoldDB" id="C0C3E3"/>
<evidence type="ECO:0000256" key="4">
    <source>
        <dbReference type="ARBA" id="ARBA00022989"/>
    </source>
</evidence>